<keyword evidence="1" id="KW-0732">Signal</keyword>
<keyword evidence="2" id="KW-1185">Reference proteome</keyword>
<dbReference type="Proteomes" id="UP000515153">
    <property type="component" value="Chromosome V"/>
</dbReference>
<accession>A0A6P8ANU6</accession>
<name>A0A6P8ANU6_PYRGI</name>
<evidence type="ECO:0008006" key="4">
    <source>
        <dbReference type="Google" id="ProtNLM"/>
    </source>
</evidence>
<evidence type="ECO:0000313" key="2">
    <source>
        <dbReference type="Proteomes" id="UP000515153"/>
    </source>
</evidence>
<evidence type="ECO:0000313" key="3">
    <source>
        <dbReference type="RefSeq" id="XP_030976563.1"/>
    </source>
</evidence>
<dbReference type="KEGG" id="pgri:PgNI_11576"/>
<proteinExistence type="predicted"/>
<protein>
    <recommendedName>
        <fullName evidence="4">Cell wall protein PhiA</fullName>
    </recommendedName>
</protein>
<dbReference type="GeneID" id="41966447"/>
<feature type="chain" id="PRO_5028365457" description="Cell wall protein PhiA" evidence="1">
    <location>
        <begin position="19"/>
        <end position="193"/>
    </location>
</feature>
<gene>
    <name evidence="3" type="ORF">PgNI_11576</name>
</gene>
<feature type="signal peptide" evidence="1">
    <location>
        <begin position="1"/>
        <end position="18"/>
    </location>
</feature>
<reference evidence="2 3" key="1">
    <citation type="journal article" date="2019" name="Mol. Biol. Evol.">
        <title>Blast fungal genomes show frequent chromosomal changes, gene gains and losses, and effector gene turnover.</title>
        <authorList>
            <person name="Gomez Luciano L.B."/>
            <person name="Jason Tsai I."/>
            <person name="Chuma I."/>
            <person name="Tosa Y."/>
            <person name="Chen Y.H."/>
            <person name="Li J.Y."/>
            <person name="Li M.Y."/>
            <person name="Jade Lu M.Y."/>
            <person name="Nakayashiki H."/>
            <person name="Li W.H."/>
        </authorList>
    </citation>
    <scope>NUCLEOTIDE SEQUENCE [LARGE SCALE GENOMIC DNA]</scope>
    <source>
        <strain evidence="2 3">NI907</strain>
    </source>
</reference>
<sequence length="193" mass="20099">MQFTFASVLSFLAASAAALPASTNSSSIPDGTKFNLLTLSSGSPVHFSYFQAAHRSLLVKLPEQGANCTGGDDISNNKATFYIKDQGLYLYGPEGGETQQVYTDLSGMGGGVIQYSTGNEGLPRYAQRGPFTVNADGYLRLAGYGFVACPSFNESYSIAAGTAPNAAGSTDCINLTALVVNATQPGACVYSQQ</sequence>
<organism evidence="2 3">
    <name type="scientific">Pyricularia grisea</name>
    <name type="common">Crabgrass-specific blast fungus</name>
    <name type="synonym">Magnaporthe grisea</name>
    <dbReference type="NCBI Taxonomy" id="148305"/>
    <lineage>
        <taxon>Eukaryota</taxon>
        <taxon>Fungi</taxon>
        <taxon>Dikarya</taxon>
        <taxon>Ascomycota</taxon>
        <taxon>Pezizomycotina</taxon>
        <taxon>Sordariomycetes</taxon>
        <taxon>Sordariomycetidae</taxon>
        <taxon>Magnaporthales</taxon>
        <taxon>Pyriculariaceae</taxon>
        <taxon>Pyricularia</taxon>
    </lineage>
</organism>
<dbReference type="AlphaFoldDB" id="A0A6P8ANU6"/>
<reference evidence="3" key="3">
    <citation type="submission" date="2025-08" db="UniProtKB">
        <authorList>
            <consortium name="RefSeq"/>
        </authorList>
    </citation>
    <scope>IDENTIFICATION</scope>
    <source>
        <strain evidence="3">NI907</strain>
    </source>
</reference>
<dbReference type="RefSeq" id="XP_030976563.1">
    <property type="nucleotide sequence ID" value="XM_031131542.1"/>
</dbReference>
<evidence type="ECO:0000256" key="1">
    <source>
        <dbReference type="SAM" id="SignalP"/>
    </source>
</evidence>
<reference evidence="3" key="2">
    <citation type="submission" date="2019-10" db="EMBL/GenBank/DDBJ databases">
        <authorList>
            <consortium name="NCBI Genome Project"/>
        </authorList>
    </citation>
    <scope>NUCLEOTIDE SEQUENCE</scope>
    <source>
        <strain evidence="3">NI907</strain>
    </source>
</reference>